<dbReference type="PANTHER" id="PTHR37947:SF1">
    <property type="entry name" value="BLL2462 PROTEIN"/>
    <property type="match status" value="1"/>
</dbReference>
<evidence type="ECO:0000256" key="1">
    <source>
        <dbReference type="SAM" id="MobiDB-lite"/>
    </source>
</evidence>
<name>A0A5C6BH43_9BACT</name>
<keyword evidence="4" id="KW-1185">Reference proteome</keyword>
<dbReference type="AlphaFoldDB" id="A0A5C6BH43"/>
<evidence type="ECO:0008006" key="5">
    <source>
        <dbReference type="Google" id="ProtNLM"/>
    </source>
</evidence>
<evidence type="ECO:0000256" key="2">
    <source>
        <dbReference type="SAM" id="Phobius"/>
    </source>
</evidence>
<dbReference type="Gene3D" id="3.40.50.410">
    <property type="entry name" value="von Willebrand factor, type A domain"/>
    <property type="match status" value="1"/>
</dbReference>
<accession>A0A5C6BH43</accession>
<dbReference type="RefSeq" id="WP_146409373.1">
    <property type="nucleotide sequence ID" value="NZ_SJPU01000003.1"/>
</dbReference>
<comment type="caution">
    <text evidence="3">The sequence shown here is derived from an EMBL/GenBank/DDBJ whole genome shotgun (WGS) entry which is preliminary data.</text>
</comment>
<keyword evidence="2" id="KW-1133">Transmembrane helix</keyword>
<dbReference type="EMBL" id="SJPU01000003">
    <property type="protein sequence ID" value="TWU11052.1"/>
    <property type="molecule type" value="Genomic_DNA"/>
</dbReference>
<dbReference type="PANTHER" id="PTHR37947">
    <property type="entry name" value="BLL2462 PROTEIN"/>
    <property type="match status" value="1"/>
</dbReference>
<feature type="transmembrane region" description="Helical" evidence="2">
    <location>
        <begin position="25"/>
        <end position="46"/>
    </location>
</feature>
<evidence type="ECO:0000313" key="3">
    <source>
        <dbReference type="EMBL" id="TWU11052.1"/>
    </source>
</evidence>
<feature type="region of interest" description="Disordered" evidence="1">
    <location>
        <begin position="142"/>
        <end position="178"/>
    </location>
</feature>
<feature type="transmembrane region" description="Helical" evidence="2">
    <location>
        <begin position="58"/>
        <end position="78"/>
    </location>
</feature>
<proteinExistence type="predicted"/>
<dbReference type="Gene3D" id="3.40.50.880">
    <property type="match status" value="1"/>
</dbReference>
<dbReference type="Proteomes" id="UP000319908">
    <property type="component" value="Unassembled WGS sequence"/>
</dbReference>
<organism evidence="3 4">
    <name type="scientific">Allorhodopirellula heiligendammensis</name>
    <dbReference type="NCBI Taxonomy" id="2714739"/>
    <lineage>
        <taxon>Bacteria</taxon>
        <taxon>Pseudomonadati</taxon>
        <taxon>Planctomycetota</taxon>
        <taxon>Planctomycetia</taxon>
        <taxon>Pirellulales</taxon>
        <taxon>Pirellulaceae</taxon>
        <taxon>Allorhodopirellula</taxon>
    </lineage>
</organism>
<dbReference type="OrthoDB" id="250619at2"/>
<gene>
    <name evidence="3" type="ORF">Poly21_49590</name>
</gene>
<dbReference type="InterPro" id="IPR036465">
    <property type="entry name" value="vWFA_dom_sf"/>
</dbReference>
<sequence>MSDCMLLNRLIPADVSLTWLPAWQIQGFIAIGIACLLMWACVRYFWGASQVHRHWGLWALRAAAVVILVLILFGPTIIDERSGAIMRPSMLYLFDGSQSMQLGQDETRWEESLRFLTEAQSTAGALQTGDEQAFRFGHRLEPLAKPNDNTQSSPESLTLTSNSATAGEVGSIAPPDASDSRLGEALRQLLPQVNERQTAGVVMFSDGRVRGTESVERLAELFAAARVPLHVVPVGRASGNGDIAVVSLVVPARVRKYTENELQVFLRSYGFTQQQTTVRIISRSKISDLDSATLATVPITLSGGAQSVSLKFRVDEHPEDLVVVVDPLEGEVTERNNRVETHVDIDRTKVRVLYVENAATATRSTPSFLNQILSFGGSASTPAEADIVTVQNALQSDEDVECVVLTSTGGSAPRGLRDSTSNSELVGFPKTRAELFAYDCVVFSDVSPSVLDEEQVSWLAQWIEGRGGGLIVAGGDALILADWSDSPLLPLLPTNLLDRPRSYPQPREVDVTMPQHPIWRLRWEQASNDQLLGALPSLAESGAVASAKSTADVLAKNRDDGTPTIVAHRVGRGRVLVSTASLGGTALTDLSERWGPQPERVASKFWRNLVYWVTEGSSTGRRRLVAHSDKRFYRPGEPLSILAMAYDEGARRTNKYSVWAMFEPASLEDLSLYSPLLWPDNVVRDSGEVSPKLAWGEELMLDTDRTEEGYRLDLLLSESGGVGDGGLRIEMTAYEGTGSQNAFDHGTQVDSTSLAIQILSDPFELQNPLPNHELMARLASLSGGDVLNQPRQLAQLLKDRKVTSGPPHRDLTPAWSRWWLWLTLLGLLTAEWVWRKAIGL</sequence>
<feature type="compositionally biased region" description="Polar residues" evidence="1">
    <location>
        <begin position="147"/>
        <end position="165"/>
    </location>
</feature>
<protein>
    <recommendedName>
        <fullName evidence="5">Glutamine amidotransferase domain-containing protein</fullName>
    </recommendedName>
</protein>
<dbReference type="InterPro" id="IPR029062">
    <property type="entry name" value="Class_I_gatase-like"/>
</dbReference>
<keyword evidence="2" id="KW-0472">Membrane</keyword>
<dbReference type="SUPFAM" id="SSF52317">
    <property type="entry name" value="Class I glutamine amidotransferase-like"/>
    <property type="match status" value="1"/>
</dbReference>
<evidence type="ECO:0000313" key="4">
    <source>
        <dbReference type="Proteomes" id="UP000319908"/>
    </source>
</evidence>
<dbReference type="SUPFAM" id="SSF53300">
    <property type="entry name" value="vWA-like"/>
    <property type="match status" value="1"/>
</dbReference>
<reference evidence="3 4" key="1">
    <citation type="journal article" date="2020" name="Antonie Van Leeuwenhoek">
        <title>Rhodopirellula heiligendammensis sp. nov., Rhodopirellula pilleata sp. nov., and Rhodopirellula solitaria sp. nov. isolated from natural or artificial marine surfaces in Northern Germany and California, USA, and emended description of the genus Rhodopirellula.</title>
        <authorList>
            <person name="Kallscheuer N."/>
            <person name="Wiegand S."/>
            <person name="Jogler M."/>
            <person name="Boedeker C."/>
            <person name="Peeters S.H."/>
            <person name="Rast P."/>
            <person name="Heuer A."/>
            <person name="Jetten M.S.M."/>
            <person name="Rohde M."/>
            <person name="Jogler C."/>
        </authorList>
    </citation>
    <scope>NUCLEOTIDE SEQUENCE [LARGE SCALE GENOMIC DNA]</scope>
    <source>
        <strain evidence="3 4">Poly21</strain>
    </source>
</reference>
<keyword evidence="2" id="KW-0812">Transmembrane</keyword>